<evidence type="ECO:0000313" key="4">
    <source>
        <dbReference type="EMBL" id="MDV0440893.1"/>
    </source>
</evidence>
<protein>
    <submittedName>
        <fullName evidence="4">ABC transporter arginine-binding protein 1</fullName>
    </submittedName>
</protein>
<comment type="caution">
    <text evidence="4">The sequence shown here is derived from an EMBL/GenBank/DDBJ whole genome shotgun (WGS) entry which is preliminary data.</text>
</comment>
<dbReference type="GO" id="GO:0015276">
    <property type="term" value="F:ligand-gated monoatomic ion channel activity"/>
    <property type="evidence" value="ECO:0007669"/>
    <property type="project" value="InterPro"/>
</dbReference>
<dbReference type="SMART" id="SM00062">
    <property type="entry name" value="PBPb"/>
    <property type="match status" value="1"/>
</dbReference>
<dbReference type="Proteomes" id="UP001273136">
    <property type="component" value="Unassembled WGS sequence"/>
</dbReference>
<dbReference type="SMART" id="SM00079">
    <property type="entry name" value="PBPe"/>
    <property type="match status" value="1"/>
</dbReference>
<dbReference type="RefSeq" id="WP_338093289.1">
    <property type="nucleotide sequence ID" value="NZ_JAWDKA010000001.1"/>
</dbReference>
<dbReference type="EMBL" id="JAWDKA010000001">
    <property type="protein sequence ID" value="MDV0440893.1"/>
    <property type="molecule type" value="Genomic_DNA"/>
</dbReference>
<dbReference type="GO" id="GO:0016020">
    <property type="term" value="C:membrane"/>
    <property type="evidence" value="ECO:0007669"/>
    <property type="project" value="InterPro"/>
</dbReference>
<evidence type="ECO:0000259" key="3">
    <source>
        <dbReference type="SMART" id="SM00079"/>
    </source>
</evidence>
<dbReference type="InterPro" id="IPR001320">
    <property type="entry name" value="Iontro_rcpt_C"/>
</dbReference>
<dbReference type="SUPFAM" id="SSF53850">
    <property type="entry name" value="Periplasmic binding protein-like II"/>
    <property type="match status" value="1"/>
</dbReference>
<name>A0AAE4MC97_9EURY</name>
<organism evidence="4 5">
    <name type="scientific">Methanorbis furvi</name>
    <dbReference type="NCBI Taxonomy" id="3028299"/>
    <lineage>
        <taxon>Archaea</taxon>
        <taxon>Methanobacteriati</taxon>
        <taxon>Methanobacteriota</taxon>
        <taxon>Stenosarchaea group</taxon>
        <taxon>Methanomicrobia</taxon>
        <taxon>Methanomicrobiales</taxon>
        <taxon>Methanocorpusculaceae</taxon>
        <taxon>Methanorbis</taxon>
    </lineage>
</organism>
<dbReference type="PANTHER" id="PTHR35936:SF19">
    <property type="entry name" value="AMINO-ACID-BINDING PROTEIN YXEM-RELATED"/>
    <property type="match status" value="1"/>
</dbReference>
<keyword evidence="1" id="KW-0732">Signal</keyword>
<dbReference type="AlphaFoldDB" id="A0AAE4MC97"/>
<evidence type="ECO:0000256" key="1">
    <source>
        <dbReference type="ARBA" id="ARBA00022729"/>
    </source>
</evidence>
<dbReference type="PANTHER" id="PTHR35936">
    <property type="entry name" value="MEMBRANE-BOUND LYTIC MUREIN TRANSGLYCOSYLASE F"/>
    <property type="match status" value="1"/>
</dbReference>
<dbReference type="InterPro" id="IPR001638">
    <property type="entry name" value="Solute-binding_3/MltF_N"/>
</dbReference>
<evidence type="ECO:0000313" key="5">
    <source>
        <dbReference type="Proteomes" id="UP001273136"/>
    </source>
</evidence>
<reference evidence="4" key="1">
    <citation type="submission" date="2023-06" db="EMBL/GenBank/DDBJ databases">
        <title>Genome sequence of Methancorpusculaceae sp. Ag1.</title>
        <authorList>
            <person name="Protasov E."/>
            <person name="Platt K."/>
            <person name="Poehlein A."/>
            <person name="Daniel R."/>
            <person name="Brune A."/>
        </authorList>
    </citation>
    <scope>NUCLEOTIDE SEQUENCE</scope>
    <source>
        <strain evidence="4">Ag1</strain>
    </source>
</reference>
<proteinExistence type="predicted"/>
<gene>
    <name evidence="4" type="primary">artJ</name>
    <name evidence="4" type="ORF">McpAg1_00700</name>
</gene>
<sequence length="285" mass="31942">MDKKVLYGMAGLCLLFAVLMAGCVTTPGDDDKKTYIVGIDADYPPFSYLGDNGQFIGFDVESVKWIAEQQGFNVEIKAVAWDGIIPALQTGKIDMVYSGMTITPERAEKVNFTIPYWQVNQGIAAKNGSTFTVEQFKNNELIIGVQRSCSADQWMQDFFGDEKYNQMIKDGKIKLYDTFPMSMVALEQGRVQTVIFDDVNIENYITSKPDLTIIGVIETEEFYGVAVRKDDNELRETMNAGLTKLMSSEKWNELIQKYIITEEPTVVLIEGETTLDLTNDTATTA</sequence>
<feature type="domain" description="Solute-binding protein family 3/N-terminal" evidence="2">
    <location>
        <begin position="34"/>
        <end position="262"/>
    </location>
</feature>
<keyword evidence="5" id="KW-1185">Reference proteome</keyword>
<feature type="domain" description="Ionotropic glutamate receptor C-terminal" evidence="3">
    <location>
        <begin position="34"/>
        <end position="261"/>
    </location>
</feature>
<dbReference type="PROSITE" id="PS51257">
    <property type="entry name" value="PROKAR_LIPOPROTEIN"/>
    <property type="match status" value="1"/>
</dbReference>
<dbReference type="Pfam" id="PF00497">
    <property type="entry name" value="SBP_bac_3"/>
    <property type="match status" value="1"/>
</dbReference>
<dbReference type="Gene3D" id="3.40.190.10">
    <property type="entry name" value="Periplasmic binding protein-like II"/>
    <property type="match status" value="2"/>
</dbReference>
<evidence type="ECO:0000259" key="2">
    <source>
        <dbReference type="SMART" id="SM00062"/>
    </source>
</evidence>
<accession>A0AAE4MC97</accession>